<feature type="region of interest" description="Disordered" evidence="1">
    <location>
        <begin position="31"/>
        <end position="59"/>
    </location>
</feature>
<dbReference type="KEGG" id="tva:4740648"/>
<evidence type="ECO:0000313" key="2">
    <source>
        <dbReference type="EMBL" id="EAX83016.1"/>
    </source>
</evidence>
<dbReference type="EMBL" id="DS116212">
    <property type="protein sequence ID" value="EAX83016.1"/>
    <property type="molecule type" value="Genomic_DNA"/>
</dbReference>
<sequence length="250" mass="28574">MSCNIYETTYNRFFQRPATTTVTGRQITTNTSRHESGFSSNTRMSPLHLNPTFPEEPVTRAPVTRGFTVSEKTRTRMEQSGYWHSEITHSDKKQEMDLVSTHMKDYPKYKSNHEVYWSLNRNLIGSREPTPYSRQPINVTQQRISPMESTSHSSYPKYQGNSGVNIPSNVRMERCGFSNAAVPLSSKSVAMSDRSINDLSPSEASHLKHKDPIEYQNIQYNTPYLTTAQISYQNPNKMRAFTATTGLRTN</sequence>
<organism evidence="2 3">
    <name type="scientific">Trichomonas vaginalis (strain ATCC PRA-98 / G3)</name>
    <dbReference type="NCBI Taxonomy" id="412133"/>
    <lineage>
        <taxon>Eukaryota</taxon>
        <taxon>Metamonada</taxon>
        <taxon>Parabasalia</taxon>
        <taxon>Trichomonadida</taxon>
        <taxon>Trichomonadidae</taxon>
        <taxon>Trichomonas</taxon>
    </lineage>
</organism>
<protein>
    <submittedName>
        <fullName evidence="2">Uncharacterized protein</fullName>
    </submittedName>
</protein>
<dbReference type="RefSeq" id="XP_001295946.1">
    <property type="nucleotide sequence ID" value="XM_001295945.1"/>
</dbReference>
<reference evidence="2" key="2">
    <citation type="journal article" date="2007" name="Science">
        <title>Draft genome sequence of the sexually transmitted pathogen Trichomonas vaginalis.</title>
        <authorList>
            <person name="Carlton J.M."/>
            <person name="Hirt R.P."/>
            <person name="Silva J.C."/>
            <person name="Delcher A.L."/>
            <person name="Schatz M."/>
            <person name="Zhao Q."/>
            <person name="Wortman J.R."/>
            <person name="Bidwell S.L."/>
            <person name="Alsmark U.C.M."/>
            <person name="Besteiro S."/>
            <person name="Sicheritz-Ponten T."/>
            <person name="Noel C.J."/>
            <person name="Dacks J.B."/>
            <person name="Foster P.G."/>
            <person name="Simillion C."/>
            <person name="Van de Peer Y."/>
            <person name="Miranda-Saavedra D."/>
            <person name="Barton G.J."/>
            <person name="Westrop G.D."/>
            <person name="Mueller S."/>
            <person name="Dessi D."/>
            <person name="Fiori P.L."/>
            <person name="Ren Q."/>
            <person name="Paulsen I."/>
            <person name="Zhang H."/>
            <person name="Bastida-Corcuera F.D."/>
            <person name="Simoes-Barbosa A."/>
            <person name="Brown M.T."/>
            <person name="Hayes R.D."/>
            <person name="Mukherjee M."/>
            <person name="Okumura C.Y."/>
            <person name="Schneider R."/>
            <person name="Smith A.J."/>
            <person name="Vanacova S."/>
            <person name="Villalvazo M."/>
            <person name="Haas B.J."/>
            <person name="Pertea M."/>
            <person name="Feldblyum T.V."/>
            <person name="Utterback T.R."/>
            <person name="Shu C.L."/>
            <person name="Osoegawa K."/>
            <person name="de Jong P.J."/>
            <person name="Hrdy I."/>
            <person name="Horvathova L."/>
            <person name="Zubacova Z."/>
            <person name="Dolezal P."/>
            <person name="Malik S.B."/>
            <person name="Logsdon J.M. Jr."/>
            <person name="Henze K."/>
            <person name="Gupta A."/>
            <person name="Wang C.C."/>
            <person name="Dunne R.L."/>
            <person name="Upcroft J.A."/>
            <person name="Upcroft P."/>
            <person name="White O."/>
            <person name="Salzberg S.L."/>
            <person name="Tang P."/>
            <person name="Chiu C.-H."/>
            <person name="Lee Y.-S."/>
            <person name="Embley T.M."/>
            <person name="Coombs G.H."/>
            <person name="Mottram J.C."/>
            <person name="Tachezy J."/>
            <person name="Fraser-Liggett C.M."/>
            <person name="Johnson P.J."/>
        </authorList>
    </citation>
    <scope>NUCLEOTIDE SEQUENCE [LARGE SCALE GENOMIC DNA]</scope>
    <source>
        <strain evidence="2">G3</strain>
    </source>
</reference>
<reference evidence="2" key="1">
    <citation type="submission" date="2006-10" db="EMBL/GenBank/DDBJ databases">
        <authorList>
            <person name="Amadeo P."/>
            <person name="Zhao Q."/>
            <person name="Wortman J."/>
            <person name="Fraser-Liggett C."/>
            <person name="Carlton J."/>
        </authorList>
    </citation>
    <scope>NUCLEOTIDE SEQUENCE</scope>
    <source>
        <strain evidence="2">G3</strain>
    </source>
</reference>
<dbReference type="Proteomes" id="UP000001542">
    <property type="component" value="Unassembled WGS sequence"/>
</dbReference>
<keyword evidence="3" id="KW-1185">Reference proteome</keyword>
<gene>
    <name evidence="2" type="ORF">TVAG_111740</name>
</gene>
<name>A2GIK0_TRIV3</name>
<feature type="compositionally biased region" description="Polar residues" evidence="1">
    <location>
        <begin position="31"/>
        <end position="44"/>
    </location>
</feature>
<dbReference type="AlphaFoldDB" id="A2GIK0"/>
<evidence type="ECO:0000256" key="1">
    <source>
        <dbReference type="SAM" id="MobiDB-lite"/>
    </source>
</evidence>
<dbReference type="InParanoid" id="A2GIK0"/>
<proteinExistence type="predicted"/>
<evidence type="ECO:0000313" key="3">
    <source>
        <dbReference type="Proteomes" id="UP000001542"/>
    </source>
</evidence>
<accession>A2GIK0</accession>
<dbReference type="VEuPathDB" id="TrichDB:TVAG_111740"/>
<dbReference type="VEuPathDB" id="TrichDB:TVAGG3_0012530"/>